<reference evidence="2" key="2">
    <citation type="submission" date="2014-03" db="EMBL/GenBank/DDBJ databases">
        <title>Candidatus Competibacter-lineage genomes retrieved from metagenomes reveal functional metabolic diversity.</title>
        <authorList>
            <person name="McIlroy S.J."/>
            <person name="Albertsen M."/>
            <person name="Andresen E.K."/>
            <person name="Saunders A.M."/>
            <person name="Kristiansen R."/>
            <person name="Stokholm-Bjerregaard M."/>
            <person name="Nielsen K.L."/>
            <person name="Nielsen P.H."/>
        </authorList>
    </citation>
    <scope>NUCLEOTIDE SEQUENCE</scope>
    <source>
        <strain evidence="2">Run_A_D11</strain>
    </source>
</reference>
<protein>
    <submittedName>
        <fullName evidence="2">Uncharacterized protein</fullName>
    </submittedName>
</protein>
<gene>
    <name evidence="2" type="ORF">BN873_210052</name>
</gene>
<evidence type="ECO:0000313" key="2">
    <source>
        <dbReference type="EMBL" id="CDI01831.1"/>
    </source>
</evidence>
<accession>W6M2S4</accession>
<name>W6M2S4_9GAMM</name>
<dbReference type="RefSeq" id="WP_048671308.1">
    <property type="nucleotide sequence ID" value="NZ_CBTJ020000027.1"/>
</dbReference>
<dbReference type="Proteomes" id="UP000035760">
    <property type="component" value="Unassembled WGS sequence"/>
</dbReference>
<dbReference type="AlphaFoldDB" id="W6M2S4"/>
<feature type="transmembrane region" description="Helical" evidence="1">
    <location>
        <begin position="37"/>
        <end position="54"/>
    </location>
</feature>
<dbReference type="EMBL" id="CBTJ020000027">
    <property type="protein sequence ID" value="CDI01831.1"/>
    <property type="molecule type" value="Genomic_DNA"/>
</dbReference>
<keyword evidence="1" id="KW-0472">Membrane</keyword>
<comment type="caution">
    <text evidence="2">The sequence shown here is derived from an EMBL/GenBank/DDBJ whole genome shotgun (WGS) entry which is preliminary data.</text>
</comment>
<organism evidence="2 3">
    <name type="scientific">Candidatus Competibacter denitrificans Run_A_D11</name>
    <dbReference type="NCBI Taxonomy" id="1400863"/>
    <lineage>
        <taxon>Bacteria</taxon>
        <taxon>Pseudomonadati</taxon>
        <taxon>Pseudomonadota</taxon>
        <taxon>Gammaproteobacteria</taxon>
        <taxon>Candidatus Competibacteraceae</taxon>
        <taxon>Candidatus Competibacter</taxon>
    </lineage>
</organism>
<keyword evidence="1" id="KW-1133">Transmembrane helix</keyword>
<evidence type="ECO:0000313" key="3">
    <source>
        <dbReference type="Proteomes" id="UP000035760"/>
    </source>
</evidence>
<keyword evidence="3" id="KW-1185">Reference proteome</keyword>
<keyword evidence="1" id="KW-0812">Transmembrane</keyword>
<reference evidence="2" key="1">
    <citation type="submission" date="2013-07" db="EMBL/GenBank/DDBJ databases">
        <authorList>
            <person name="McIlroy S."/>
        </authorList>
    </citation>
    <scope>NUCLEOTIDE SEQUENCE [LARGE SCALE GENOMIC DNA]</scope>
    <source>
        <strain evidence="2">Run_A_D11</strain>
    </source>
</reference>
<proteinExistence type="predicted"/>
<sequence>MYIALYILIACRNATFNFALATRKVKQMNIQLHRKQIVILGLALILAVASYWIPAPQKPSSISVLLETPKVESQSAPLNLPPSVSNPLPTAQFLIVEPLPQQPPLHENVAPKINTQPAAQHLPSKSSFLNARDLVNSKTVRIGDMLLVPIKNFDLPQKP</sequence>
<evidence type="ECO:0000256" key="1">
    <source>
        <dbReference type="SAM" id="Phobius"/>
    </source>
</evidence>